<dbReference type="SMART" id="SM00091">
    <property type="entry name" value="PAS"/>
    <property type="match status" value="2"/>
</dbReference>
<evidence type="ECO:0000256" key="7">
    <source>
        <dbReference type="SAM" id="MobiDB-lite"/>
    </source>
</evidence>
<keyword evidence="5" id="KW-0418">Kinase</keyword>
<keyword evidence="6" id="KW-0175">Coiled coil</keyword>
<comment type="catalytic activity">
    <reaction evidence="1">
        <text>ATP + protein L-histidine = ADP + protein N-phospho-L-histidine.</text>
        <dbReference type="EC" id="2.7.13.3"/>
    </reaction>
</comment>
<dbReference type="GO" id="GO:0009927">
    <property type="term" value="F:histidine phosphotransfer kinase activity"/>
    <property type="evidence" value="ECO:0007669"/>
    <property type="project" value="TreeGrafter"/>
</dbReference>
<dbReference type="SUPFAM" id="SSF47384">
    <property type="entry name" value="Homodimeric domain of signal transducing histidine kinase"/>
    <property type="match status" value="1"/>
</dbReference>
<dbReference type="SUPFAM" id="SSF55874">
    <property type="entry name" value="ATPase domain of HSP90 chaperone/DNA topoisomerase II/histidine kinase"/>
    <property type="match status" value="1"/>
</dbReference>
<feature type="region of interest" description="Disordered" evidence="7">
    <location>
        <begin position="277"/>
        <end position="323"/>
    </location>
</feature>
<dbReference type="InterPro" id="IPR003661">
    <property type="entry name" value="HisK_dim/P_dom"/>
</dbReference>
<dbReference type="Gene3D" id="3.30.450.20">
    <property type="entry name" value="PAS domain"/>
    <property type="match status" value="1"/>
</dbReference>
<dbReference type="Proteomes" id="UP000070107">
    <property type="component" value="Unassembled WGS sequence"/>
</dbReference>
<dbReference type="Pfam" id="PF00512">
    <property type="entry name" value="HisKA"/>
    <property type="match status" value="1"/>
</dbReference>
<dbReference type="Gene3D" id="3.30.565.10">
    <property type="entry name" value="Histidine kinase-like ATPase, C-terminal domain"/>
    <property type="match status" value="1"/>
</dbReference>
<protein>
    <recommendedName>
        <fullName evidence="2">histidine kinase</fullName>
        <ecNumber evidence="2">2.7.13.3</ecNumber>
    </recommendedName>
</protein>
<reference evidence="10 11" key="1">
    <citation type="submission" date="2015-11" db="EMBL/GenBank/DDBJ databases">
        <title>Draft genome sequence of Paramesorhizobium deserti A-3-E, a strain highly resistant to diverse beta-lactam antibiotics.</title>
        <authorList>
            <person name="Lv R."/>
            <person name="Yang X."/>
            <person name="Fang N."/>
            <person name="Guo J."/>
            <person name="Luo X."/>
            <person name="Peng F."/>
            <person name="Yang R."/>
            <person name="Cui Y."/>
            <person name="Fang C."/>
            <person name="Song Y."/>
        </authorList>
    </citation>
    <scope>NUCLEOTIDE SEQUENCE [LARGE SCALE GENOMIC DNA]</scope>
    <source>
        <strain evidence="10 11">A-3-E</strain>
    </source>
</reference>
<dbReference type="PANTHER" id="PTHR43047">
    <property type="entry name" value="TWO-COMPONENT HISTIDINE PROTEIN KINASE"/>
    <property type="match status" value="1"/>
</dbReference>
<evidence type="ECO:0000256" key="4">
    <source>
        <dbReference type="ARBA" id="ARBA00022679"/>
    </source>
</evidence>
<evidence type="ECO:0000256" key="3">
    <source>
        <dbReference type="ARBA" id="ARBA00022553"/>
    </source>
</evidence>
<dbReference type="Pfam" id="PF00989">
    <property type="entry name" value="PAS"/>
    <property type="match status" value="1"/>
</dbReference>
<dbReference type="Gene3D" id="1.10.287.130">
    <property type="match status" value="1"/>
</dbReference>
<name>A0A135HZN8_9HYPH</name>
<dbReference type="AlphaFoldDB" id="A0A135HZN8"/>
<dbReference type="PROSITE" id="PS50112">
    <property type="entry name" value="PAS"/>
    <property type="match status" value="1"/>
</dbReference>
<sequence length="1191" mass="127669">MPGTYPFIDVAVLDGIHERFVRGDALVVISPDLTSVIWANGPGAAMFGFDRIDDILGNDPGFAVQTKRQIMALDGSQAGSTRTVSVRLASGLTSRLASFQIFDIKLPDGTPARVLAADGQSAAIEATISGLGDESTHVALLDEAGAVLARSAHFDALGILPTTLNDLVIEVRDEESRMVKRRVRAGTRSVPAGIARLADDPYRHLLFVIAEGQVEKPVVTGEETPSPNAEVPSPEIVGDIRPSLPQDQDEKKGEAEISVSPQTTSLREALIREGLLRTTEGQEKDEASPLTPLSSAPESIAEHDEEERDEVEEPLEGKAEEPIVVAATDEVSATDEAEAQPAAFTFDPDASPARFVWKVDADTVFSEMSPEFATAVGPQAADVIGRRFADVARVFGLDEDGAIARLLEGRDTWSGRTVFWPIQGTSLRAPVDLAALPVYSRERTFLGFRGFGVVRTGEAEADPETIGLALVAGPATPTELAEAPAPQGDTAPAGVVDLGEKLSQKLEAAADSPAESEDPFQGEKPALHLTSTAGRRIHDKIIRLEEHRAPRTEGGLTPTERNAFREIADRLRREGIGITRKDVPSAESRQETQAEPDKNVPGEDATPVAADAPVKVPDAEPVPDPRAPMSAAPKVETTPQAAVGTRKGIAQDNTASVFGIEMVQPAASEPVSHEAQEAKPAEIAEEKDDDDTSIVARLPLPVLIHSGDLVHYANQALLDLTGYETTEKLIGAGGLEALFAERHVDEDGKPSAMALRRADGGEQAVEAHLQSVSWKGGRALMLSLMPQLNAVQAEEPQQTGAAELSDEEMRALQTRIDELTGILDTATDGVVIIGPDGLIRSMNHSAAALFGYEPGEIKGKSFSMLFAIESQRAALDYLDGLSQNGVASVLNDGREVIGREAQGRFIPMFMTIGKLAASNSYCAVLRDITHWKRAEEELTNARREAERASSQKTEFLARISHEIRTPLNAIIGFSELMSDEKFGPIGNERYRDYLRDINRSGNHVLALVNDLLDISKIEAGGLDMQFEAVSLNDAIAEAVAIMQPQANRERVIIRSSFPANLPDIVADARSIKQIALNLLSNAVRFTAPGGQVIVSTSYEANGGVVMRVRDTGVGMSAAEIEQALKPFKQVSTLKRNPADGRTDWRQDGTGLGLPLTKAMVEANRAMFSIESTPGNGTMVEISFPSTRVLAD</sequence>
<feature type="region of interest" description="Disordered" evidence="7">
    <location>
        <begin position="218"/>
        <end position="264"/>
    </location>
</feature>
<dbReference type="SMART" id="SM00388">
    <property type="entry name" value="HisKA"/>
    <property type="match status" value="1"/>
</dbReference>
<feature type="compositionally biased region" description="Basic and acidic residues" evidence="7">
    <location>
        <begin position="671"/>
        <end position="684"/>
    </location>
</feature>
<dbReference type="CDD" id="cd00130">
    <property type="entry name" value="PAS"/>
    <property type="match status" value="1"/>
</dbReference>
<dbReference type="EC" id="2.7.13.3" evidence="2"/>
<dbReference type="STRING" id="1494590.ATN84_02275"/>
<feature type="region of interest" description="Disordered" evidence="7">
    <location>
        <begin position="666"/>
        <end position="692"/>
    </location>
</feature>
<dbReference type="PROSITE" id="PS50109">
    <property type="entry name" value="HIS_KIN"/>
    <property type="match status" value="1"/>
</dbReference>
<dbReference type="SUPFAM" id="SSF55785">
    <property type="entry name" value="PYP-like sensor domain (PAS domain)"/>
    <property type="match status" value="2"/>
</dbReference>
<accession>A0A135HZN8</accession>
<dbReference type="CDD" id="cd00082">
    <property type="entry name" value="HisKA"/>
    <property type="match status" value="1"/>
</dbReference>
<evidence type="ECO:0000259" key="9">
    <source>
        <dbReference type="PROSITE" id="PS50112"/>
    </source>
</evidence>
<dbReference type="InterPro" id="IPR036890">
    <property type="entry name" value="HATPase_C_sf"/>
</dbReference>
<dbReference type="EMBL" id="LNTU01000001">
    <property type="protein sequence ID" value="KXF78633.1"/>
    <property type="molecule type" value="Genomic_DNA"/>
</dbReference>
<evidence type="ECO:0000259" key="8">
    <source>
        <dbReference type="PROSITE" id="PS50109"/>
    </source>
</evidence>
<dbReference type="NCBIfam" id="TIGR00229">
    <property type="entry name" value="sensory_box"/>
    <property type="match status" value="1"/>
</dbReference>
<gene>
    <name evidence="10" type="ORF">ATN84_02275</name>
</gene>
<dbReference type="Pfam" id="PF02518">
    <property type="entry name" value="HATPase_c"/>
    <property type="match status" value="1"/>
</dbReference>
<feature type="compositionally biased region" description="Basic and acidic residues" evidence="7">
    <location>
        <begin position="539"/>
        <end position="551"/>
    </location>
</feature>
<feature type="coiled-coil region" evidence="6">
    <location>
        <begin position="928"/>
        <end position="958"/>
    </location>
</feature>
<dbReference type="InterPro" id="IPR004358">
    <property type="entry name" value="Sig_transdc_His_kin-like_C"/>
</dbReference>
<dbReference type="PRINTS" id="PR00344">
    <property type="entry name" value="BCTRLSENSOR"/>
</dbReference>
<feature type="compositionally biased region" description="Basic and acidic residues" evidence="7">
    <location>
        <begin position="562"/>
        <end position="601"/>
    </location>
</feature>
<dbReference type="InterPro" id="IPR003594">
    <property type="entry name" value="HATPase_dom"/>
</dbReference>
<feature type="compositionally biased region" description="Acidic residues" evidence="7">
    <location>
        <begin position="303"/>
        <end position="314"/>
    </location>
</feature>
<evidence type="ECO:0000313" key="11">
    <source>
        <dbReference type="Proteomes" id="UP000070107"/>
    </source>
</evidence>
<feature type="domain" description="PAS" evidence="9">
    <location>
        <begin position="815"/>
        <end position="885"/>
    </location>
</feature>
<dbReference type="SMART" id="SM00387">
    <property type="entry name" value="HATPase_c"/>
    <property type="match status" value="1"/>
</dbReference>
<comment type="caution">
    <text evidence="10">The sequence shown here is derived from an EMBL/GenBank/DDBJ whole genome shotgun (WGS) entry which is preliminary data.</text>
</comment>
<dbReference type="InterPro" id="IPR035965">
    <property type="entry name" value="PAS-like_dom_sf"/>
</dbReference>
<dbReference type="InterPro" id="IPR000014">
    <property type="entry name" value="PAS"/>
</dbReference>
<dbReference type="InterPro" id="IPR005467">
    <property type="entry name" value="His_kinase_dom"/>
</dbReference>
<dbReference type="GO" id="GO:0005886">
    <property type="term" value="C:plasma membrane"/>
    <property type="evidence" value="ECO:0007669"/>
    <property type="project" value="TreeGrafter"/>
</dbReference>
<proteinExistence type="predicted"/>
<dbReference type="InterPro" id="IPR013767">
    <property type="entry name" value="PAS_fold"/>
</dbReference>
<dbReference type="RefSeq" id="WP_068879901.1">
    <property type="nucleotide sequence ID" value="NZ_LNTU01000001.1"/>
</dbReference>
<evidence type="ECO:0000313" key="10">
    <source>
        <dbReference type="EMBL" id="KXF78633.1"/>
    </source>
</evidence>
<organism evidence="10 11">
    <name type="scientific">Paramesorhizobium deserti</name>
    <dbReference type="NCBI Taxonomy" id="1494590"/>
    <lineage>
        <taxon>Bacteria</taxon>
        <taxon>Pseudomonadati</taxon>
        <taxon>Pseudomonadota</taxon>
        <taxon>Alphaproteobacteria</taxon>
        <taxon>Hyphomicrobiales</taxon>
        <taxon>Phyllobacteriaceae</taxon>
        <taxon>Paramesorhizobium</taxon>
    </lineage>
</organism>
<feature type="compositionally biased region" description="Low complexity" evidence="7">
    <location>
        <begin position="604"/>
        <end position="616"/>
    </location>
</feature>
<evidence type="ECO:0000256" key="1">
    <source>
        <dbReference type="ARBA" id="ARBA00000085"/>
    </source>
</evidence>
<evidence type="ECO:0000256" key="6">
    <source>
        <dbReference type="SAM" id="Coils"/>
    </source>
</evidence>
<feature type="domain" description="Histidine kinase" evidence="8">
    <location>
        <begin position="958"/>
        <end position="1187"/>
    </location>
</feature>
<dbReference type="InterPro" id="IPR036097">
    <property type="entry name" value="HisK_dim/P_sf"/>
</dbReference>
<evidence type="ECO:0000256" key="5">
    <source>
        <dbReference type="ARBA" id="ARBA00022777"/>
    </source>
</evidence>
<keyword evidence="11" id="KW-1185">Reference proteome</keyword>
<evidence type="ECO:0000256" key="2">
    <source>
        <dbReference type="ARBA" id="ARBA00012438"/>
    </source>
</evidence>
<feature type="region of interest" description="Disordered" evidence="7">
    <location>
        <begin position="506"/>
        <end position="649"/>
    </location>
</feature>
<dbReference type="OrthoDB" id="9801651at2"/>
<keyword evidence="4" id="KW-0808">Transferase</keyword>
<feature type="compositionally biased region" description="Basic and acidic residues" evidence="7">
    <location>
        <begin position="277"/>
        <end position="287"/>
    </location>
</feature>
<dbReference type="GO" id="GO:0000155">
    <property type="term" value="F:phosphorelay sensor kinase activity"/>
    <property type="evidence" value="ECO:0007669"/>
    <property type="project" value="InterPro"/>
</dbReference>
<dbReference type="PANTHER" id="PTHR43047:SF72">
    <property type="entry name" value="OSMOSENSING HISTIDINE PROTEIN KINASE SLN1"/>
    <property type="match status" value="1"/>
</dbReference>
<keyword evidence="3" id="KW-0597">Phosphoprotein</keyword>